<feature type="transmembrane region" description="Helical" evidence="7">
    <location>
        <begin position="50"/>
        <end position="71"/>
    </location>
</feature>
<keyword evidence="6 7" id="KW-0472">Membrane</keyword>
<dbReference type="SUPFAM" id="SSF103473">
    <property type="entry name" value="MFS general substrate transporter"/>
    <property type="match status" value="1"/>
</dbReference>
<evidence type="ECO:0000256" key="3">
    <source>
        <dbReference type="ARBA" id="ARBA00022475"/>
    </source>
</evidence>
<dbReference type="CDD" id="cd17321">
    <property type="entry name" value="MFS_MMR_MDR_like"/>
    <property type="match status" value="1"/>
</dbReference>
<dbReference type="Gene3D" id="1.20.1250.20">
    <property type="entry name" value="MFS general substrate transporter like domains"/>
    <property type="match status" value="1"/>
</dbReference>
<accession>A0A844QEV9</accession>
<evidence type="ECO:0000256" key="2">
    <source>
        <dbReference type="ARBA" id="ARBA00022448"/>
    </source>
</evidence>
<dbReference type="Proteomes" id="UP000463224">
    <property type="component" value="Unassembled WGS sequence"/>
</dbReference>
<feature type="transmembrane region" description="Helical" evidence="7">
    <location>
        <begin position="228"/>
        <end position="250"/>
    </location>
</feature>
<proteinExistence type="predicted"/>
<dbReference type="AlphaFoldDB" id="A0A844QEV9"/>
<evidence type="ECO:0000256" key="5">
    <source>
        <dbReference type="ARBA" id="ARBA00022989"/>
    </source>
</evidence>
<evidence type="ECO:0000313" key="9">
    <source>
        <dbReference type="EMBL" id="MVA96618.1"/>
    </source>
</evidence>
<dbReference type="InterPro" id="IPR020846">
    <property type="entry name" value="MFS_dom"/>
</dbReference>
<comment type="subcellular location">
    <subcellularLocation>
        <location evidence="1">Cell membrane</location>
        <topology evidence="1">Multi-pass membrane protein</topology>
    </subcellularLocation>
</comment>
<feature type="transmembrane region" description="Helical" evidence="7">
    <location>
        <begin position="167"/>
        <end position="191"/>
    </location>
</feature>
<feature type="domain" description="Major facilitator superfamily (MFS) profile" evidence="8">
    <location>
        <begin position="17"/>
        <end position="459"/>
    </location>
</feature>
<gene>
    <name evidence="9" type="ORF">GN330_05065</name>
</gene>
<feature type="transmembrane region" description="Helical" evidence="7">
    <location>
        <begin position="304"/>
        <end position="324"/>
    </location>
</feature>
<feature type="transmembrane region" description="Helical" evidence="7">
    <location>
        <begin position="270"/>
        <end position="292"/>
    </location>
</feature>
<keyword evidence="5 7" id="KW-1133">Transmembrane helix</keyword>
<evidence type="ECO:0000259" key="8">
    <source>
        <dbReference type="PROSITE" id="PS50850"/>
    </source>
</evidence>
<dbReference type="GO" id="GO:0022857">
    <property type="term" value="F:transmembrane transporter activity"/>
    <property type="evidence" value="ECO:0007669"/>
    <property type="project" value="InterPro"/>
</dbReference>
<dbReference type="InterPro" id="IPR011701">
    <property type="entry name" value="MFS"/>
</dbReference>
<organism evidence="9 10">
    <name type="scientific">Nitratireductor arenosus</name>
    <dbReference type="NCBI Taxonomy" id="2682096"/>
    <lineage>
        <taxon>Bacteria</taxon>
        <taxon>Pseudomonadati</taxon>
        <taxon>Pseudomonadota</taxon>
        <taxon>Alphaproteobacteria</taxon>
        <taxon>Hyphomicrobiales</taxon>
        <taxon>Phyllobacteriaceae</taxon>
        <taxon>Nitratireductor</taxon>
    </lineage>
</organism>
<evidence type="ECO:0000256" key="7">
    <source>
        <dbReference type="SAM" id="Phobius"/>
    </source>
</evidence>
<dbReference type="RefSeq" id="WP_156711540.1">
    <property type="nucleotide sequence ID" value="NZ_WPHG01000001.1"/>
</dbReference>
<dbReference type="PANTHER" id="PTHR42718">
    <property type="entry name" value="MAJOR FACILITATOR SUPERFAMILY MULTIDRUG TRANSPORTER MFSC"/>
    <property type="match status" value="1"/>
</dbReference>
<keyword evidence="10" id="KW-1185">Reference proteome</keyword>
<name>A0A844QEV9_9HYPH</name>
<feature type="transmembrane region" description="Helical" evidence="7">
    <location>
        <begin position="108"/>
        <end position="129"/>
    </location>
</feature>
<evidence type="ECO:0000256" key="4">
    <source>
        <dbReference type="ARBA" id="ARBA00022692"/>
    </source>
</evidence>
<sequence>MPNVKEHGKATRREWAGLAVIALPCLLYSMDLTVLNLAVPHITADLKPSALQLLWIVDIYGFMVAGALVTMGTLGDRIGRRRLLMIGAVAFGLASVVAAFASTAAMLIFARALLGLAAATLAPSTLSLISNMFRDEKQRRVAIGVWIASFSAGAAIGPVVGGVLLTWFWWGSVFLVAVPVMVLLLVLGPLLLPEYRDEDAGRIDLVSAALSIIAVLSAIFALKKFAESGISAETVLALAAGIVIGVIFLVRQRRLTNPLIDLTLFRQSAFGAALSVNVLGFFVAFGSFLLIAQYLQLVLGLSPMAAGLWSVPQAAAFIVGSTITPPLAERIRPGRVMALGLVVAAASFVILSGVMMPVTLPVLVTAGCLMSLGLAPVFTLATDVILGIVPPAKAGAASGLSETSSEFGGALGIAVLGAVATAVYRAQMGGSGLADATLASAGDTLAAALAHAENLAEPMRAELTAAARAAYVAAFHMAAAICTFVVLVAAIVSGTWLDRRQRRSGGGAPATESAVG</sequence>
<protein>
    <submittedName>
        <fullName evidence="9">MFS transporter</fullName>
    </submittedName>
</protein>
<keyword evidence="2" id="KW-0813">Transport</keyword>
<dbReference type="PANTHER" id="PTHR42718:SF47">
    <property type="entry name" value="METHYL VIOLOGEN RESISTANCE PROTEIN SMVA"/>
    <property type="match status" value="1"/>
</dbReference>
<comment type="caution">
    <text evidence="9">The sequence shown here is derived from an EMBL/GenBank/DDBJ whole genome shotgun (WGS) entry which is preliminary data.</text>
</comment>
<feature type="transmembrane region" description="Helical" evidence="7">
    <location>
        <begin position="336"/>
        <end position="356"/>
    </location>
</feature>
<feature type="transmembrane region" description="Helical" evidence="7">
    <location>
        <begin position="141"/>
        <end position="161"/>
    </location>
</feature>
<evidence type="ECO:0000256" key="6">
    <source>
        <dbReference type="ARBA" id="ARBA00023136"/>
    </source>
</evidence>
<evidence type="ECO:0000313" key="10">
    <source>
        <dbReference type="Proteomes" id="UP000463224"/>
    </source>
</evidence>
<dbReference type="Gene3D" id="1.20.1720.10">
    <property type="entry name" value="Multidrug resistance protein D"/>
    <property type="match status" value="1"/>
</dbReference>
<evidence type="ECO:0000256" key="1">
    <source>
        <dbReference type="ARBA" id="ARBA00004651"/>
    </source>
</evidence>
<reference evidence="9 10" key="1">
    <citation type="submission" date="2019-12" db="EMBL/GenBank/DDBJ databases">
        <title>Nitratireductor arenosus sp. nov., Isolated from sea sand, Jeju island, South Korea.</title>
        <authorList>
            <person name="Kim W."/>
        </authorList>
    </citation>
    <scope>NUCLEOTIDE SEQUENCE [LARGE SCALE GENOMIC DNA]</scope>
    <source>
        <strain evidence="9 10">CAU 1489</strain>
    </source>
</reference>
<dbReference type="InterPro" id="IPR036259">
    <property type="entry name" value="MFS_trans_sf"/>
</dbReference>
<feature type="transmembrane region" description="Helical" evidence="7">
    <location>
        <begin position="15"/>
        <end position="38"/>
    </location>
</feature>
<feature type="transmembrane region" description="Helical" evidence="7">
    <location>
        <begin position="469"/>
        <end position="497"/>
    </location>
</feature>
<feature type="transmembrane region" description="Helical" evidence="7">
    <location>
        <begin position="83"/>
        <end position="102"/>
    </location>
</feature>
<dbReference type="EMBL" id="WPHG01000001">
    <property type="protein sequence ID" value="MVA96618.1"/>
    <property type="molecule type" value="Genomic_DNA"/>
</dbReference>
<dbReference type="PRINTS" id="PR01036">
    <property type="entry name" value="TCRTETB"/>
</dbReference>
<keyword evidence="3" id="KW-1003">Cell membrane</keyword>
<dbReference type="Pfam" id="PF07690">
    <property type="entry name" value="MFS_1"/>
    <property type="match status" value="1"/>
</dbReference>
<feature type="transmembrane region" description="Helical" evidence="7">
    <location>
        <begin position="407"/>
        <end position="426"/>
    </location>
</feature>
<dbReference type="PROSITE" id="PS50850">
    <property type="entry name" value="MFS"/>
    <property type="match status" value="1"/>
</dbReference>
<feature type="transmembrane region" description="Helical" evidence="7">
    <location>
        <begin position="203"/>
        <end position="222"/>
    </location>
</feature>
<keyword evidence="4 7" id="KW-0812">Transmembrane</keyword>
<dbReference type="GO" id="GO:0005886">
    <property type="term" value="C:plasma membrane"/>
    <property type="evidence" value="ECO:0007669"/>
    <property type="project" value="UniProtKB-SubCell"/>
</dbReference>